<dbReference type="GeneID" id="102384394"/>
<dbReference type="PANTHER" id="PTHR22948:SF7">
    <property type="entry name" value="TUDOR DOMAIN-CONTAINING PROTEIN 15"/>
    <property type="match status" value="1"/>
</dbReference>
<dbReference type="GO" id="GO:0007283">
    <property type="term" value="P:spermatogenesis"/>
    <property type="evidence" value="ECO:0007669"/>
    <property type="project" value="TreeGrafter"/>
</dbReference>
<feature type="compositionally biased region" description="Basic residues" evidence="1">
    <location>
        <begin position="2029"/>
        <end position="2044"/>
    </location>
</feature>
<dbReference type="RefSeq" id="XP_014382088.1">
    <property type="nucleotide sequence ID" value="XM_014526602.2"/>
</dbReference>
<dbReference type="CTD" id="100129278"/>
<dbReference type="RefSeq" id="XP_025049517.1">
    <property type="nucleotide sequence ID" value="XM_025193732.1"/>
</dbReference>
<protein>
    <submittedName>
        <fullName evidence="4 5">Tudor domain-containing protein 15</fullName>
    </submittedName>
</protein>
<proteinExistence type="predicted"/>
<dbReference type="InterPro" id="IPR035437">
    <property type="entry name" value="SNase_OB-fold_sf"/>
</dbReference>
<name>A0A1U8DLJ3_ALLSI</name>
<dbReference type="PANTHER" id="PTHR22948">
    <property type="entry name" value="TUDOR DOMAIN CONTAINING PROTEIN"/>
    <property type="match status" value="1"/>
</dbReference>
<dbReference type="InterPro" id="IPR047450">
    <property type="entry name" value="Tudor_TDRD15_rpt1"/>
</dbReference>
<evidence type="ECO:0000313" key="6">
    <source>
        <dbReference type="RefSeq" id="XP_014382084.1"/>
    </source>
</evidence>
<dbReference type="InterPro" id="IPR050621">
    <property type="entry name" value="Tudor_domain_containing"/>
</dbReference>
<dbReference type="RefSeq" id="XP_014382085.1">
    <property type="nucleotide sequence ID" value="XM_014526599.2"/>
</dbReference>
<dbReference type="Proteomes" id="UP000189705">
    <property type="component" value="Unplaced"/>
</dbReference>
<dbReference type="Pfam" id="PF00567">
    <property type="entry name" value="TUDOR"/>
    <property type="match status" value="8"/>
</dbReference>
<evidence type="ECO:0000259" key="2">
    <source>
        <dbReference type="PROSITE" id="PS50304"/>
    </source>
</evidence>
<dbReference type="CDD" id="cd20437">
    <property type="entry name" value="Tudor_TDRD15_rpt2"/>
    <property type="match status" value="1"/>
</dbReference>
<evidence type="ECO:0000313" key="10">
    <source>
        <dbReference type="RefSeq" id="XP_025049517.1"/>
    </source>
</evidence>
<accession>A0A1U8DLJ3</accession>
<feature type="domain" description="Tudor" evidence="2">
    <location>
        <begin position="529"/>
        <end position="587"/>
    </location>
</feature>
<organism evidence="3 8">
    <name type="scientific">Alligator sinensis</name>
    <name type="common">Chinese alligator</name>
    <dbReference type="NCBI Taxonomy" id="38654"/>
    <lineage>
        <taxon>Eukaryota</taxon>
        <taxon>Metazoa</taxon>
        <taxon>Chordata</taxon>
        <taxon>Craniata</taxon>
        <taxon>Vertebrata</taxon>
        <taxon>Euteleostomi</taxon>
        <taxon>Archelosauria</taxon>
        <taxon>Archosauria</taxon>
        <taxon>Crocodylia</taxon>
        <taxon>Alligatoridae</taxon>
        <taxon>Alligatorinae</taxon>
        <taxon>Alligator</taxon>
    </lineage>
</organism>
<dbReference type="RefSeq" id="XP_014382084.1">
    <property type="nucleotide sequence ID" value="XM_014526598.2"/>
</dbReference>
<evidence type="ECO:0000313" key="4">
    <source>
        <dbReference type="RefSeq" id="XP_014382082.1"/>
    </source>
</evidence>
<feature type="region of interest" description="Disordered" evidence="1">
    <location>
        <begin position="2024"/>
        <end position="2059"/>
    </location>
</feature>
<dbReference type="KEGG" id="asn:102384394"/>
<dbReference type="Gene3D" id="2.30.30.140">
    <property type="match status" value="8"/>
</dbReference>
<sequence>MDSLSPSPKFLDVDLMISHVACHPKEILVTFQGKSKTECEFDYHILQNEIQHVCKVKDNIGIGESCLVEDANGEWHRGRVVEKREEVCEVFFVDIGKLLIVNKTHISSVSGQLFQLPPKVLYGVFANILPVGEKWCPKAVNYFSSLIGLRIKGHVQAILPYQTFLLEVPKVTSDVLELHLGKLVDGHSFRLIVEMLKEFPQGAIDNKLPDLLQQKYTRPDLFSLNSAENLSDFQPILDNLLLPLTVGSIEKVKITAAVSPSKFYCQVLKWQKELEDLTAAMHLYYEAISKENIPSCDSFGVLCAAKTQNGQWHRGAIQQLLSADQIKVWFMDFGHSEAVPSSCVLKLKSEFISLPMVSFPCALTCCSNQNEAAMNLQLKEFKQAVVWQTSVYACIDLFSANERLYYVTLQSKESEINAKYLKQEKVAVAVSDPNAVLSTCGENSVSGTNVIGNTEQTGNCLIEKNSLSVQCKMAEIKINSNHVAFVKYVLNPSDFWIQTADCQNEFQTMLKNIAGVYNECGINDRVVENPKPGLLCCARYSKDMHYYRGIITEVVGVNVSVFFLDFGNTDIVPFHDVKTLLPEFCELPALALCCELAHVSPKEDVWVKKETDFFKKIVFNKPLLLHVIAKQNEKYIVNVQFMNGLKQMNVVTLMVQAGYAEYWEMKPNSLLDIVKNPQLPSPQNKNKIYKNAQGMSVIHKKSESATRNTYQNSQLLNILPAANKSFASFPSWESAISKMHHMVSGRRESMKPYKEFMFKPGTVLDVVCSHINSPGDFSCQLRSKLPELMNLMERIQNHYEVHSSPYTTGQIACVAKHSKDGKWYRASIVKQISKTEVDVIFVDYGNRERVLLKDLQGIHPYFLSLEGQAFRCSIKNVSELSQFDPFIWTEKACRDFENFISASCGQLTCIIYALILISPNCLCNVVDLKTPFISTRQFFREPECVPALFTKELGPLFFLYSFCYSSFDVKIGSEEEVYLTHIRSPSKFYCQLNRNAEIIDALMLKTAEISKMPRSPKHDSSNIRLCIAKYFEDGMFYRALASAVGLSSYSIVYFVDFGNKQMVEREKLIPIPNNAVDVLFTPMQAIKCYLPDLVEREIPVEVSRWFEDSFMGKLLKAVVVSRESDGQIGVELYDGNLQINKRIKEMLSEYVKKYTGESGHVLSCTGQFAANSKMLHTEFNEANVTSIERKGLKTETKKQVYDTTSQTDFKQGFEPKEQDVLTVPKNVPLKLSTFNGSEELGSENIVNFSVQHRRKSTDKKFTSKLLHCSAVCMEKTTADDVPETNTKKLNYTGEQKSSRVSFPKCVNLPPRNIQANSKLPGYISNLNSLSSFYIHLADDENLLIQLAEELNKGAINTDYERCLNQFVAGDLVIAEYAIDCSLYRAVIKAVRSKESFEVEFIDYGNTAVVNSSKIYRIQTRFLTLPKLSIHCSLSRLKSSSPDRTWSRELMFYFAREVINKPIICVFLQDHEQKWEVDILCDGRSMANDLLEREGSSRLQKTQVLDVETRTKENSVVTSVDSEDKVQRKISEDANKHKAEKHLCFLETPRNTSENLSKIPFQNLNAGQLEIAEIINVSKCGNFCIKLIKNAETLSHLKRMIAKEVKKNCLLAFENIKEGLEYLTKSKRTLSWYRSEVIKKFESEKKLFVFFVDCGRCETVSWHNTKMLSAEIRSIPKQVVSCKWVWVKNSGKIPFDHVLQTVAHHEIKILFLRYLESSCIWEVEILMDGILLLEYLNQMSSQDKSKKMNCSKRASNVHSVMSFRINSVTWALLQSGNQYHGFAATITDPSNFCVQLEDLFDTMKTLFMLLSDLPDNLPALPQEFVTPGVSCLIKLELEAQWNRVEVSEVLNHSILLTFIDYGFLKYIPYSDIHKLKIIPDELVCLPRLTYLCFLSGVNPAKGNNWSDEAKLLSQEFLSKEGLIFRFKQYGFGMKLEVDVFCEERNLADILVAAGFAVYIRSKNCFVAPYTKPEKACSQSKCESQHSLLQLSEPKLDCRENIVLPFEDENSQQQILDLHNKKDHCTVSRRNSTKPRAGRQLRKKTKSNNNDKSAKDELKTDRNKRMQHCDVECKVNGTECITEKKCAESLNETYETSDLNTRMRVMKIREEMPSNSCLKSKCQCIV</sequence>
<dbReference type="GO" id="GO:0043186">
    <property type="term" value="C:P granule"/>
    <property type="evidence" value="ECO:0007669"/>
    <property type="project" value="TreeGrafter"/>
</dbReference>
<dbReference type="RefSeq" id="XP_014382083.1">
    <property type="nucleotide sequence ID" value="XM_014526597.2"/>
</dbReference>
<evidence type="ECO:0000313" key="7">
    <source>
        <dbReference type="RefSeq" id="XP_014382085.1"/>
    </source>
</evidence>
<feature type="compositionally biased region" description="Basic and acidic residues" evidence="1">
    <location>
        <begin position="2050"/>
        <end position="2059"/>
    </location>
</feature>
<evidence type="ECO:0000313" key="3">
    <source>
        <dbReference type="Proteomes" id="UP000189705"/>
    </source>
</evidence>
<dbReference type="CDD" id="cd20436">
    <property type="entry name" value="Tudor_TDRD15_rpt1"/>
    <property type="match status" value="1"/>
</dbReference>
<feature type="domain" description="Tudor" evidence="2">
    <location>
        <begin position="1823"/>
        <end position="1881"/>
    </location>
</feature>
<feature type="domain" description="Tudor" evidence="2">
    <location>
        <begin position="59"/>
        <end position="116"/>
    </location>
</feature>
<dbReference type="GO" id="GO:0034587">
    <property type="term" value="P:piRNA processing"/>
    <property type="evidence" value="ECO:0007669"/>
    <property type="project" value="TreeGrafter"/>
</dbReference>
<dbReference type="eggNOG" id="KOG2039">
    <property type="taxonomic scope" value="Eukaryota"/>
</dbReference>
<feature type="domain" description="Tudor" evidence="2">
    <location>
        <begin position="806"/>
        <end position="865"/>
    </location>
</feature>
<dbReference type="SUPFAM" id="SSF63748">
    <property type="entry name" value="Tudor/PWWP/MBT"/>
    <property type="match status" value="8"/>
</dbReference>
<feature type="domain" description="Tudor" evidence="2">
    <location>
        <begin position="1365"/>
        <end position="1424"/>
    </location>
</feature>
<dbReference type="Gene3D" id="2.40.50.90">
    <property type="match status" value="8"/>
</dbReference>
<evidence type="ECO:0000313" key="8">
    <source>
        <dbReference type="RefSeq" id="XP_014382088.1"/>
    </source>
</evidence>
<keyword evidence="3" id="KW-1185">Reference proteome</keyword>
<dbReference type="STRING" id="38654.A0A1U8DLJ3"/>
<evidence type="ECO:0000313" key="9">
    <source>
        <dbReference type="RefSeq" id="XP_014382089.1"/>
    </source>
</evidence>
<feature type="domain" description="Tudor" evidence="2">
    <location>
        <begin position="1019"/>
        <end position="1078"/>
    </location>
</feature>
<dbReference type="InterPro" id="IPR002999">
    <property type="entry name" value="Tudor"/>
</dbReference>
<dbReference type="RefSeq" id="XP_014382082.1">
    <property type="nucleotide sequence ID" value="XM_014526596.2"/>
</dbReference>
<evidence type="ECO:0000256" key="1">
    <source>
        <dbReference type="SAM" id="MobiDB-lite"/>
    </source>
</evidence>
<dbReference type="GO" id="GO:0030719">
    <property type="term" value="P:P granule organization"/>
    <property type="evidence" value="ECO:0007669"/>
    <property type="project" value="TreeGrafter"/>
</dbReference>
<dbReference type="PROSITE" id="PS50304">
    <property type="entry name" value="TUDOR"/>
    <property type="match status" value="7"/>
</dbReference>
<reference evidence="4 5" key="1">
    <citation type="submission" date="2025-04" db="UniProtKB">
        <authorList>
            <consortium name="RefSeq"/>
        </authorList>
    </citation>
    <scope>IDENTIFICATION</scope>
</reference>
<dbReference type="SMART" id="SM00333">
    <property type="entry name" value="TUDOR"/>
    <property type="match status" value="8"/>
</dbReference>
<feature type="domain" description="Tudor" evidence="2">
    <location>
        <begin position="296"/>
        <end position="354"/>
    </location>
</feature>
<dbReference type="RefSeq" id="XP_014382089.1">
    <property type="nucleotide sequence ID" value="XM_014526603.2"/>
</dbReference>
<gene>
    <name evidence="4 5 6 7 8 9 10" type="primary">TDRD15</name>
</gene>
<dbReference type="InterPro" id="IPR047452">
    <property type="entry name" value="Tudor_TDRD15_rpt2"/>
</dbReference>
<evidence type="ECO:0000313" key="5">
    <source>
        <dbReference type="RefSeq" id="XP_014382083.1"/>
    </source>
</evidence>